<sequence length="106" mass="11807">MSASSQNPLQPKINLTQSPDYRETYANSVQVRVSVWDFFLMFGVAHQDAPDQLNIRNMQGVYLSPQQAKALLNILGQNIAQYEQAFGPIALEPHHTPVPIPNGPVH</sequence>
<keyword evidence="1" id="KW-0282">Flagellum</keyword>
<keyword evidence="2" id="KW-1185">Reference proteome</keyword>
<dbReference type="AlphaFoldDB" id="A0A4R1L6D6"/>
<evidence type="ECO:0000313" key="2">
    <source>
        <dbReference type="Proteomes" id="UP000295210"/>
    </source>
</evidence>
<comment type="caution">
    <text evidence="1">The sequence shown here is derived from an EMBL/GenBank/DDBJ whole genome shotgun (WGS) entry which is preliminary data.</text>
</comment>
<name>A0A4R1L6D6_9BACT</name>
<organism evidence="1 2">
    <name type="scientific">Acidipila rosea</name>
    <dbReference type="NCBI Taxonomy" id="768535"/>
    <lineage>
        <taxon>Bacteria</taxon>
        <taxon>Pseudomonadati</taxon>
        <taxon>Acidobacteriota</taxon>
        <taxon>Terriglobia</taxon>
        <taxon>Terriglobales</taxon>
        <taxon>Acidobacteriaceae</taxon>
        <taxon>Acidipila</taxon>
    </lineage>
</organism>
<gene>
    <name evidence="1" type="ORF">C7378_1338</name>
</gene>
<dbReference type="EMBL" id="SMGK01000002">
    <property type="protein sequence ID" value="TCK73725.1"/>
    <property type="molecule type" value="Genomic_DNA"/>
</dbReference>
<protein>
    <submittedName>
        <fullName evidence="1">Flagellar protein FlaG</fullName>
    </submittedName>
</protein>
<dbReference type="RefSeq" id="WP_131993684.1">
    <property type="nucleotide sequence ID" value="NZ_SMGK01000002.1"/>
</dbReference>
<dbReference type="Proteomes" id="UP000295210">
    <property type="component" value="Unassembled WGS sequence"/>
</dbReference>
<reference evidence="1 2" key="1">
    <citation type="submission" date="2019-03" db="EMBL/GenBank/DDBJ databases">
        <title>Genomic Encyclopedia of Type Strains, Phase IV (KMG-IV): sequencing the most valuable type-strain genomes for metagenomic binning, comparative biology and taxonomic classification.</title>
        <authorList>
            <person name="Goeker M."/>
        </authorList>
    </citation>
    <scope>NUCLEOTIDE SEQUENCE [LARGE SCALE GENOMIC DNA]</scope>
    <source>
        <strain evidence="1 2">DSM 103428</strain>
    </source>
</reference>
<keyword evidence="1" id="KW-0966">Cell projection</keyword>
<keyword evidence="1" id="KW-0969">Cilium</keyword>
<evidence type="ECO:0000313" key="1">
    <source>
        <dbReference type="EMBL" id="TCK73725.1"/>
    </source>
</evidence>
<accession>A0A4R1L6D6</accession>
<proteinExistence type="predicted"/>
<dbReference type="OrthoDB" id="120776at2"/>
<dbReference type="InterPro" id="IPR021857">
    <property type="entry name" value="DUF3467"/>
</dbReference>
<dbReference type="Pfam" id="PF11950">
    <property type="entry name" value="DUF3467"/>
    <property type="match status" value="1"/>
</dbReference>